<dbReference type="SUPFAM" id="SSF53850">
    <property type="entry name" value="Periplasmic binding protein-like II"/>
    <property type="match status" value="1"/>
</dbReference>
<protein>
    <submittedName>
        <fullName evidence="2">ABC transporter substrate-binding protein</fullName>
    </submittedName>
</protein>
<name>A0A372ME30_9SPIR</name>
<accession>A0A372ME30</accession>
<dbReference type="EMBL" id="QUWK01000013">
    <property type="protein sequence ID" value="RFU94047.1"/>
    <property type="molecule type" value="Genomic_DNA"/>
</dbReference>
<dbReference type="Proteomes" id="UP000264002">
    <property type="component" value="Unassembled WGS sequence"/>
</dbReference>
<reference evidence="2 3" key="2">
    <citation type="submission" date="2018-09" db="EMBL/GenBank/DDBJ databases">
        <title>Genome of Sphaerochaeta halotolerans strain 4-11.</title>
        <authorList>
            <person name="Nazina T.N."/>
            <person name="Sokolova D.S."/>
        </authorList>
    </citation>
    <scope>NUCLEOTIDE SEQUENCE [LARGE SCALE GENOMIC DNA]</scope>
    <source>
        <strain evidence="2 3">4-11</strain>
    </source>
</reference>
<proteinExistence type="predicted"/>
<evidence type="ECO:0000313" key="3">
    <source>
        <dbReference type="Proteomes" id="UP000264002"/>
    </source>
</evidence>
<dbReference type="PROSITE" id="PS51257">
    <property type="entry name" value="PROKAR_LIPOPROTEIN"/>
    <property type="match status" value="1"/>
</dbReference>
<evidence type="ECO:0000313" key="2">
    <source>
        <dbReference type="EMBL" id="RFU94047.1"/>
    </source>
</evidence>
<feature type="chain" id="PRO_5016827471" evidence="1">
    <location>
        <begin position="25"/>
        <end position="313"/>
    </location>
</feature>
<evidence type="ECO:0000256" key="1">
    <source>
        <dbReference type="SAM" id="SignalP"/>
    </source>
</evidence>
<dbReference type="PANTHER" id="PTHR30024">
    <property type="entry name" value="ALIPHATIC SULFONATES-BINDING PROTEIN-RELATED"/>
    <property type="match status" value="1"/>
</dbReference>
<sequence>MKLLRMQTMLILILSLALIATGCAKDAQQSASEKAGPEPTLKVGMMSAVDAAPFYHALEAGYYEDEGVDVELVLFTNGQHRQTALQTQQVDGAMSDLVALITQSTSDFRLIGTLSTDGAFPLLATGPLTEGTTVTAGTMEISVTNYLLDAYLKERYAVEKVFINEIPARLEAVVSGQLDTGIFPEPFASIGELRNLEKLTFEGIPRESLNIIAFTEKALEGKEKQIAGFHRAYERAVKDLQRDPELARTALMNAIPALPEEIRSTMGLPTYHTPSLPSESFTEEIISWTEGITGTEYTVGPEDLFDARFINAL</sequence>
<dbReference type="AlphaFoldDB" id="A0A372ME30"/>
<organism evidence="2 3">
    <name type="scientific">Sphaerochaeta halotolerans</name>
    <dbReference type="NCBI Taxonomy" id="2293840"/>
    <lineage>
        <taxon>Bacteria</taxon>
        <taxon>Pseudomonadati</taxon>
        <taxon>Spirochaetota</taxon>
        <taxon>Spirochaetia</taxon>
        <taxon>Spirochaetales</taxon>
        <taxon>Sphaerochaetaceae</taxon>
        <taxon>Sphaerochaeta</taxon>
    </lineage>
</organism>
<comment type="caution">
    <text evidence="2">The sequence shown here is derived from an EMBL/GenBank/DDBJ whole genome shotgun (WGS) entry which is preliminary data.</text>
</comment>
<reference evidence="3" key="1">
    <citation type="submission" date="2018-08" db="EMBL/GenBank/DDBJ databases">
        <authorList>
            <person name="Grouzdev D.S."/>
            <person name="Krutkina M.S."/>
        </authorList>
    </citation>
    <scope>NUCLEOTIDE SEQUENCE [LARGE SCALE GENOMIC DNA]</scope>
    <source>
        <strain evidence="3">4-11</strain>
    </source>
</reference>
<dbReference type="Gene3D" id="3.40.190.10">
    <property type="entry name" value="Periplasmic binding protein-like II"/>
    <property type="match status" value="2"/>
</dbReference>
<keyword evidence="1" id="KW-0732">Signal</keyword>
<keyword evidence="3" id="KW-1185">Reference proteome</keyword>
<feature type="signal peptide" evidence="1">
    <location>
        <begin position="1"/>
        <end position="24"/>
    </location>
</feature>
<gene>
    <name evidence="2" type="ORF">DYP60_11495</name>
</gene>
<dbReference type="Pfam" id="PF13379">
    <property type="entry name" value="NMT1_2"/>
    <property type="match status" value="1"/>
</dbReference>
<dbReference type="RefSeq" id="WP_117331154.1">
    <property type="nucleotide sequence ID" value="NZ_QUWK01000013.1"/>
</dbReference>